<name>A0A1G2G5B5_9BACT</name>
<dbReference type="STRING" id="1802115.A2756_00240"/>
<keyword evidence="1" id="KW-0812">Transmembrane</keyword>
<evidence type="ECO:0000313" key="2">
    <source>
        <dbReference type="EMBL" id="OGZ45434.1"/>
    </source>
</evidence>
<evidence type="ECO:0000313" key="3">
    <source>
        <dbReference type="Proteomes" id="UP000177785"/>
    </source>
</evidence>
<organism evidence="2 3">
    <name type="scientific">Candidatus Ryanbacteria bacterium RIFCSPHIGHO2_01_FULL_48_27</name>
    <dbReference type="NCBI Taxonomy" id="1802115"/>
    <lineage>
        <taxon>Bacteria</taxon>
        <taxon>Candidatus Ryaniibacteriota</taxon>
    </lineage>
</organism>
<evidence type="ECO:0008006" key="4">
    <source>
        <dbReference type="Google" id="ProtNLM"/>
    </source>
</evidence>
<feature type="transmembrane region" description="Helical" evidence="1">
    <location>
        <begin position="109"/>
        <end position="129"/>
    </location>
</feature>
<feature type="transmembrane region" description="Helical" evidence="1">
    <location>
        <begin position="7"/>
        <end position="31"/>
    </location>
</feature>
<dbReference type="AlphaFoldDB" id="A0A1G2G5B5"/>
<keyword evidence="1" id="KW-0472">Membrane</keyword>
<sequence length="199" mass="22436">MLFYTLFFLCIFAFNLIPFLVPGTWTVVAFVSMRFGVPVILLAAIAAVAATLGRLSLAKLSRILIRQNILRETTKKNLDHIKGYLEVRKELTFGIFLLYAFSPFPSNQLFIAYGLTALPLRLIALPFLFGRLVSYTFWAYSAQVAHQAFLHLTAGSILNIYFLGVQIGTLGVVYLFTKINWKKFLEEGKIALLEDTSRA</sequence>
<keyword evidence="1" id="KW-1133">Transmembrane helix</keyword>
<feature type="transmembrane region" description="Helical" evidence="1">
    <location>
        <begin position="149"/>
        <end position="176"/>
    </location>
</feature>
<protein>
    <recommendedName>
        <fullName evidence="4">TVP38/TMEM64 family membrane protein</fullName>
    </recommendedName>
</protein>
<proteinExistence type="predicted"/>
<comment type="caution">
    <text evidence="2">The sequence shown here is derived from an EMBL/GenBank/DDBJ whole genome shotgun (WGS) entry which is preliminary data.</text>
</comment>
<dbReference type="EMBL" id="MHNL01000006">
    <property type="protein sequence ID" value="OGZ45434.1"/>
    <property type="molecule type" value="Genomic_DNA"/>
</dbReference>
<reference evidence="2 3" key="1">
    <citation type="journal article" date="2016" name="Nat. Commun.">
        <title>Thousands of microbial genomes shed light on interconnected biogeochemical processes in an aquifer system.</title>
        <authorList>
            <person name="Anantharaman K."/>
            <person name="Brown C.T."/>
            <person name="Hug L.A."/>
            <person name="Sharon I."/>
            <person name="Castelle C.J."/>
            <person name="Probst A.J."/>
            <person name="Thomas B.C."/>
            <person name="Singh A."/>
            <person name="Wilkins M.J."/>
            <person name="Karaoz U."/>
            <person name="Brodie E.L."/>
            <person name="Williams K.H."/>
            <person name="Hubbard S.S."/>
            <person name="Banfield J.F."/>
        </authorList>
    </citation>
    <scope>NUCLEOTIDE SEQUENCE [LARGE SCALE GENOMIC DNA]</scope>
</reference>
<accession>A0A1G2G5B5</accession>
<gene>
    <name evidence="2" type="ORF">A2756_00240</name>
</gene>
<feature type="transmembrane region" description="Helical" evidence="1">
    <location>
        <begin position="37"/>
        <end position="57"/>
    </location>
</feature>
<dbReference type="Proteomes" id="UP000177785">
    <property type="component" value="Unassembled WGS sequence"/>
</dbReference>
<evidence type="ECO:0000256" key="1">
    <source>
        <dbReference type="SAM" id="Phobius"/>
    </source>
</evidence>